<reference evidence="2" key="1">
    <citation type="submission" date="2020-05" db="EMBL/GenBank/DDBJ databases">
        <title>Mycena genomes resolve the evolution of fungal bioluminescence.</title>
        <authorList>
            <person name="Tsai I.J."/>
        </authorList>
    </citation>
    <scope>NUCLEOTIDE SEQUENCE</scope>
    <source>
        <strain evidence="2">160909Yilan</strain>
    </source>
</reference>
<feature type="region of interest" description="Disordered" evidence="1">
    <location>
        <begin position="117"/>
        <end position="162"/>
    </location>
</feature>
<name>A0A8H7CPF2_9AGAR</name>
<feature type="compositionally biased region" description="Low complexity" evidence="1">
    <location>
        <begin position="129"/>
        <end position="145"/>
    </location>
</feature>
<dbReference type="OrthoDB" id="3250313at2759"/>
<protein>
    <submittedName>
        <fullName evidence="2">Uncharacterized protein</fullName>
    </submittedName>
</protein>
<proteinExistence type="predicted"/>
<dbReference type="Proteomes" id="UP000623467">
    <property type="component" value="Unassembled WGS sequence"/>
</dbReference>
<organism evidence="2 3">
    <name type="scientific">Mycena sanguinolenta</name>
    <dbReference type="NCBI Taxonomy" id="230812"/>
    <lineage>
        <taxon>Eukaryota</taxon>
        <taxon>Fungi</taxon>
        <taxon>Dikarya</taxon>
        <taxon>Basidiomycota</taxon>
        <taxon>Agaricomycotina</taxon>
        <taxon>Agaricomycetes</taxon>
        <taxon>Agaricomycetidae</taxon>
        <taxon>Agaricales</taxon>
        <taxon>Marasmiineae</taxon>
        <taxon>Mycenaceae</taxon>
        <taxon>Mycena</taxon>
    </lineage>
</organism>
<keyword evidence="3" id="KW-1185">Reference proteome</keyword>
<evidence type="ECO:0000313" key="2">
    <source>
        <dbReference type="EMBL" id="KAF7342703.1"/>
    </source>
</evidence>
<dbReference type="AlphaFoldDB" id="A0A8H7CPF2"/>
<accession>A0A8H7CPF2</accession>
<gene>
    <name evidence="2" type="ORF">MSAN_02028200</name>
</gene>
<evidence type="ECO:0000256" key="1">
    <source>
        <dbReference type="SAM" id="MobiDB-lite"/>
    </source>
</evidence>
<comment type="caution">
    <text evidence="2">The sequence shown here is derived from an EMBL/GenBank/DDBJ whole genome shotgun (WGS) entry which is preliminary data.</text>
</comment>
<dbReference type="EMBL" id="JACAZH010000025">
    <property type="protein sequence ID" value="KAF7342703.1"/>
    <property type="molecule type" value="Genomic_DNA"/>
</dbReference>
<sequence length="206" mass="21667">MFPSAWQAWWVAINPPWRCVEGDLVRKGNGDFKVLECPGLNRFLNIIACLKWWRMALDTKSAEWKDAVADVMWVLKQMTRAVGAPPRGGVGGAVGAPPNAAAAQHCCKRHVNALLPNNAVGTDGPPPNATASATVPSPTADTATSHSVPAAVDGNSTLDHSSKRAARIGKTAANRRAAKAEAALGRKKGIEGGAGRYRQPCTTGPN</sequence>
<evidence type="ECO:0000313" key="3">
    <source>
        <dbReference type="Proteomes" id="UP000623467"/>
    </source>
</evidence>